<accession>A0ABQ5QSS4</accession>
<comment type="caution">
    <text evidence="2">The sequence shown here is derived from an EMBL/GenBank/DDBJ whole genome shotgun (WGS) entry which is preliminary data.</text>
</comment>
<gene>
    <name evidence="2" type="ORF">Pa4123_26150</name>
</gene>
<sequence>MSLVLGELSTILKADDRPMEQGLKRGEGRLRDAKGRYVKIAKDTGEATGEATGGGFLGKLGPLLKGGAVAAATAAALALGVAFVQALDVERAQDKLAAQLGGSNPEWSAELGEIAGNLYADAYGESMGAVTEAIRAVMQAGAVMEDESSEQIEAVTAKAMDLATAFDEEVGETARAVGQMIRNGLAKDAAEALDILTRGFQETGDPADDLLDTVTEYSTKFRDLGLSGAQAMGLLTQGLRAGARDTDYVADALKEFAIRAIDGSESTKAGFDAIGLSASKMAAIFARGGPGAAKALDLVLDRLRAIKDPAERDAAAVALFGTKAEDLGDALYALDPSEAVAMLGQVGGAADRMGETLNDNAATRIESFKRKAMGQLTELAGGAIGLFQQVADDPDTQEFLGKASAFIDQRVVPALRTLWSWIQEKVIPVLRQIREDALDRLISAWQGVEEKVDENREQLEQFGAVVKAVAEWVIANLLPVLYMLYTEVFARLIDGIGFVIEWISFWVDAFGKVKGAVTGVASWVGDKIEWIVTKANGLKKRLSFSGLFDGIKSALKSALNWVITRWNNLSFSIPSVSIPGIGSVGGGTISTPNIPMLAKGGNILREGLAVVGDAGPELVRLGRGAQVQPLASGSAMAGLVGVLRIILQWPDGRVIKDQLVDAASLRGQDVGPYLGIA</sequence>
<evidence type="ECO:0000259" key="1">
    <source>
        <dbReference type="Pfam" id="PF10145"/>
    </source>
</evidence>
<dbReference type="EMBL" id="BSDI01000010">
    <property type="protein sequence ID" value="GLH97340.1"/>
    <property type="molecule type" value="Genomic_DNA"/>
</dbReference>
<organism evidence="2 3">
    <name type="scientific">Phytohabitans aurantiacus</name>
    <dbReference type="NCBI Taxonomy" id="3016789"/>
    <lineage>
        <taxon>Bacteria</taxon>
        <taxon>Bacillati</taxon>
        <taxon>Actinomycetota</taxon>
        <taxon>Actinomycetes</taxon>
        <taxon>Micromonosporales</taxon>
        <taxon>Micromonosporaceae</taxon>
    </lineage>
</organism>
<evidence type="ECO:0000313" key="3">
    <source>
        <dbReference type="Proteomes" id="UP001144280"/>
    </source>
</evidence>
<dbReference type="Pfam" id="PF10145">
    <property type="entry name" value="PhageMin_Tail"/>
    <property type="match status" value="1"/>
</dbReference>
<dbReference type="Proteomes" id="UP001144280">
    <property type="component" value="Unassembled WGS sequence"/>
</dbReference>
<name>A0ABQ5QSS4_9ACTN</name>
<dbReference type="RefSeq" id="WP_281895128.1">
    <property type="nucleotide sequence ID" value="NZ_BSDI01000010.1"/>
</dbReference>
<dbReference type="InterPro" id="IPR010090">
    <property type="entry name" value="Phage_tape_meas"/>
</dbReference>
<keyword evidence="3" id="KW-1185">Reference proteome</keyword>
<proteinExistence type="predicted"/>
<feature type="domain" description="Phage tail tape measure protein" evidence="1">
    <location>
        <begin position="121"/>
        <end position="321"/>
    </location>
</feature>
<protein>
    <recommendedName>
        <fullName evidence="1">Phage tail tape measure protein domain-containing protein</fullName>
    </recommendedName>
</protein>
<evidence type="ECO:0000313" key="2">
    <source>
        <dbReference type="EMBL" id="GLH97340.1"/>
    </source>
</evidence>
<reference evidence="2" key="1">
    <citation type="submission" date="2022-12" db="EMBL/GenBank/DDBJ databases">
        <title>New Phytohabitans aurantiacus sp. RD004123 nov., an actinomycete isolated from soil.</title>
        <authorList>
            <person name="Triningsih D.W."/>
            <person name="Harunari E."/>
            <person name="Igarashi Y."/>
        </authorList>
    </citation>
    <scope>NUCLEOTIDE SEQUENCE</scope>
    <source>
        <strain evidence="2">RD004123</strain>
    </source>
</reference>